<gene>
    <name evidence="1" type="ORF">Nepgr_012436</name>
</gene>
<protein>
    <submittedName>
        <fullName evidence="1">Uncharacterized protein</fullName>
    </submittedName>
</protein>
<evidence type="ECO:0000313" key="1">
    <source>
        <dbReference type="EMBL" id="GMH10595.1"/>
    </source>
</evidence>
<dbReference type="Proteomes" id="UP001279734">
    <property type="component" value="Unassembled WGS sequence"/>
</dbReference>
<organism evidence="1 2">
    <name type="scientific">Nepenthes gracilis</name>
    <name type="common">Slender pitcher plant</name>
    <dbReference type="NCBI Taxonomy" id="150966"/>
    <lineage>
        <taxon>Eukaryota</taxon>
        <taxon>Viridiplantae</taxon>
        <taxon>Streptophyta</taxon>
        <taxon>Embryophyta</taxon>
        <taxon>Tracheophyta</taxon>
        <taxon>Spermatophyta</taxon>
        <taxon>Magnoliopsida</taxon>
        <taxon>eudicotyledons</taxon>
        <taxon>Gunneridae</taxon>
        <taxon>Pentapetalae</taxon>
        <taxon>Caryophyllales</taxon>
        <taxon>Nepenthaceae</taxon>
        <taxon>Nepenthes</taxon>
    </lineage>
</organism>
<comment type="caution">
    <text evidence="1">The sequence shown here is derived from an EMBL/GenBank/DDBJ whole genome shotgun (WGS) entry which is preliminary data.</text>
</comment>
<dbReference type="EMBL" id="BSYO01000010">
    <property type="protein sequence ID" value="GMH10595.1"/>
    <property type="molecule type" value="Genomic_DNA"/>
</dbReference>
<dbReference type="AlphaFoldDB" id="A0AAD3SFS7"/>
<evidence type="ECO:0000313" key="2">
    <source>
        <dbReference type="Proteomes" id="UP001279734"/>
    </source>
</evidence>
<sequence>MSVDLGLCWSWRVGFDSLYCMLALMPNGSRPALLNVVGSYESLLLCRSYQLNLIYHFDAGVLGPLCLLDVLCCTVVGVSWVLLELLLDDLLGQAAVGATSALGPSVAADDSSSDAAEAGAVIS</sequence>
<keyword evidence="2" id="KW-1185">Reference proteome</keyword>
<proteinExistence type="predicted"/>
<accession>A0AAD3SFS7</accession>
<name>A0AAD3SFS7_NEPGR</name>
<reference evidence="1" key="1">
    <citation type="submission" date="2023-05" db="EMBL/GenBank/DDBJ databases">
        <title>Nepenthes gracilis genome sequencing.</title>
        <authorList>
            <person name="Fukushima K."/>
        </authorList>
    </citation>
    <scope>NUCLEOTIDE SEQUENCE</scope>
    <source>
        <strain evidence="1">SING2019-196</strain>
    </source>
</reference>